<reference evidence="2 3" key="1">
    <citation type="submission" date="2020-08" db="EMBL/GenBank/DDBJ databases">
        <title>Sequencing the genomes of 1000 actinobacteria strains.</title>
        <authorList>
            <person name="Klenk H.-P."/>
        </authorList>
    </citation>
    <scope>NUCLEOTIDE SEQUENCE [LARGE SCALE GENOMIC DNA]</scope>
    <source>
        <strain evidence="2 3">DSM 28238</strain>
    </source>
</reference>
<accession>A0A7W5TV92</accession>
<dbReference type="PANTHER" id="PTHR40254:SF1">
    <property type="entry name" value="BLR0577 PROTEIN"/>
    <property type="match status" value="1"/>
</dbReference>
<comment type="caution">
    <text evidence="2">The sequence shown here is derived from an EMBL/GenBank/DDBJ whole genome shotgun (WGS) entry which is preliminary data.</text>
</comment>
<dbReference type="EMBL" id="JACIBT010000004">
    <property type="protein sequence ID" value="MBB3667889.1"/>
    <property type="molecule type" value="Genomic_DNA"/>
</dbReference>
<dbReference type="PANTHER" id="PTHR40254">
    <property type="entry name" value="BLR0577 PROTEIN"/>
    <property type="match status" value="1"/>
</dbReference>
<protein>
    <recommendedName>
        <fullName evidence="1">FAD-dependent urate hydroxylase HpyO/Asp monooxygenase CreE-like FAD/NAD(P)-binding domain-containing protein</fullName>
    </recommendedName>
</protein>
<feature type="domain" description="FAD-dependent urate hydroxylase HpyO/Asp monooxygenase CreE-like FAD/NAD(P)-binding" evidence="1">
    <location>
        <begin position="10"/>
        <end position="175"/>
    </location>
</feature>
<keyword evidence="3" id="KW-1185">Reference proteome</keyword>
<name>A0A7W5TV92_9MICC</name>
<dbReference type="Gene3D" id="3.50.50.60">
    <property type="entry name" value="FAD/NAD(P)-binding domain"/>
    <property type="match status" value="1"/>
</dbReference>
<dbReference type="SUPFAM" id="SSF51905">
    <property type="entry name" value="FAD/NAD(P)-binding domain"/>
    <property type="match status" value="1"/>
</dbReference>
<evidence type="ECO:0000313" key="2">
    <source>
        <dbReference type="EMBL" id="MBB3667889.1"/>
    </source>
</evidence>
<dbReference type="InterPro" id="IPR052189">
    <property type="entry name" value="L-asp_N-monooxygenase_NS-form"/>
</dbReference>
<gene>
    <name evidence="2" type="ORF">FHX47_001511</name>
</gene>
<organism evidence="2 3">
    <name type="scientific">Garicola koreensis</name>
    <dbReference type="NCBI Taxonomy" id="1262554"/>
    <lineage>
        <taxon>Bacteria</taxon>
        <taxon>Bacillati</taxon>
        <taxon>Actinomycetota</taxon>
        <taxon>Actinomycetes</taxon>
        <taxon>Micrococcales</taxon>
        <taxon>Micrococcaceae</taxon>
        <taxon>Garicola</taxon>
    </lineage>
</organism>
<dbReference type="Pfam" id="PF13454">
    <property type="entry name" value="NAD_binding_9"/>
    <property type="match status" value="1"/>
</dbReference>
<dbReference type="Proteomes" id="UP000547528">
    <property type="component" value="Unassembled WGS sequence"/>
</dbReference>
<evidence type="ECO:0000259" key="1">
    <source>
        <dbReference type="Pfam" id="PF13454"/>
    </source>
</evidence>
<dbReference type="InterPro" id="IPR036188">
    <property type="entry name" value="FAD/NAD-bd_sf"/>
</dbReference>
<dbReference type="InterPro" id="IPR038732">
    <property type="entry name" value="HpyO/CreE_NAD-binding"/>
</dbReference>
<proteinExistence type="predicted"/>
<dbReference type="AlphaFoldDB" id="A0A7W5TV92"/>
<dbReference type="RefSeq" id="WP_183358304.1">
    <property type="nucleotide sequence ID" value="NZ_BAABKR010000016.1"/>
</dbReference>
<evidence type="ECO:0000313" key="3">
    <source>
        <dbReference type="Proteomes" id="UP000547528"/>
    </source>
</evidence>
<sequence length="590" mass="63769">MSSSAERVIAVVGAGPRGTSFLERLLAHIEQIAPNDRPRLRIKVFDPAPHGPGKVWNPEQSPLYLMNTPASYPTAAPTGETQEALPASSCSMSFMDYATLNGLKYDDADFPARAHYGHYLAWLSKEVSARLRGRGAAVEHIAAEVTALRQHQCGYRMQTEGSWHQADAVVLALGHLAAEPSGPSGRLARTAAEAGLHYQGAAIPTDVDYDDFPAAENVLVRGMGLNFFDLLIQLTVGRGGQFEEHHDAGPGSRYDYLPSGREPVIIAGARRGTPYRAKTTAKGVVPAVVELEHLTQQRIDQLLEQRTQLDFVENLWPLIQADALVVYRRAGGTDAAFDVDDYAHPFAHRTFTSHADYQQQMRSWLVEDATSAQAAERSPEKMALNAVHAARLRIKPLLTQGLITAASRLHDVEGWFESLIEGLASGPPLQRIEELAALVRAGVVEFLGPDPVYGVDRKDGRFIADSAAVAGARYTAQHMVEAMMPPNRITQAGSPLVTDMLSSGLARPASFDVDSETHVHKGFDVSGQPYRLLDCQGQPVGGVYVLGLQLSSVQWGTAIAAEAGGEAHVTAQTLADADAVARDLLEQLTD</sequence>